<sequence length="68" mass="7419">CSVNPLERQRRRASGGVKRGSSLLLRASCAQLSRRAEADYDHKPASLMCCLINTLSDEILITTPSVCV</sequence>
<dbReference type="HOGENOM" id="CLU_2801579_0_0_1"/>
<proteinExistence type="predicted"/>
<organism evidence="1">
    <name type="scientific">Oryza brachyantha</name>
    <name type="common">malo sina</name>
    <dbReference type="NCBI Taxonomy" id="4533"/>
    <lineage>
        <taxon>Eukaryota</taxon>
        <taxon>Viridiplantae</taxon>
        <taxon>Streptophyta</taxon>
        <taxon>Embryophyta</taxon>
        <taxon>Tracheophyta</taxon>
        <taxon>Spermatophyta</taxon>
        <taxon>Magnoliopsida</taxon>
        <taxon>Liliopsida</taxon>
        <taxon>Poales</taxon>
        <taxon>Poaceae</taxon>
        <taxon>BOP clade</taxon>
        <taxon>Oryzoideae</taxon>
        <taxon>Oryzeae</taxon>
        <taxon>Oryzinae</taxon>
        <taxon>Oryza</taxon>
    </lineage>
</organism>
<dbReference type="EnsemblPlants" id="OB05G32040.1">
    <property type="protein sequence ID" value="OB05G32040.1"/>
    <property type="gene ID" value="OB05G32040"/>
</dbReference>
<keyword evidence="2" id="KW-1185">Reference proteome</keyword>
<reference evidence="1" key="2">
    <citation type="submission" date="2013-04" db="UniProtKB">
        <authorList>
            <consortium name="EnsemblPlants"/>
        </authorList>
    </citation>
    <scope>IDENTIFICATION</scope>
</reference>
<protein>
    <submittedName>
        <fullName evidence="1">Uncharacterized protein</fullName>
    </submittedName>
</protein>
<dbReference type="Proteomes" id="UP000006038">
    <property type="component" value="Chromosome 5"/>
</dbReference>
<reference evidence="1" key="1">
    <citation type="journal article" date="2013" name="Nat. Commun.">
        <title>Whole-genome sequencing of Oryza brachyantha reveals mechanisms underlying Oryza genome evolution.</title>
        <authorList>
            <person name="Chen J."/>
            <person name="Huang Q."/>
            <person name="Gao D."/>
            <person name="Wang J."/>
            <person name="Lang Y."/>
            <person name="Liu T."/>
            <person name="Li B."/>
            <person name="Bai Z."/>
            <person name="Luis Goicoechea J."/>
            <person name="Liang C."/>
            <person name="Chen C."/>
            <person name="Zhang W."/>
            <person name="Sun S."/>
            <person name="Liao Y."/>
            <person name="Zhang X."/>
            <person name="Yang L."/>
            <person name="Song C."/>
            <person name="Wang M."/>
            <person name="Shi J."/>
            <person name="Liu G."/>
            <person name="Liu J."/>
            <person name="Zhou H."/>
            <person name="Zhou W."/>
            <person name="Yu Q."/>
            <person name="An N."/>
            <person name="Chen Y."/>
            <person name="Cai Q."/>
            <person name="Wang B."/>
            <person name="Liu B."/>
            <person name="Min J."/>
            <person name="Huang Y."/>
            <person name="Wu H."/>
            <person name="Li Z."/>
            <person name="Zhang Y."/>
            <person name="Yin Y."/>
            <person name="Song W."/>
            <person name="Jiang J."/>
            <person name="Jackson S.A."/>
            <person name="Wing R.A."/>
            <person name="Wang J."/>
            <person name="Chen M."/>
        </authorList>
    </citation>
    <scope>NUCLEOTIDE SEQUENCE [LARGE SCALE GENOMIC DNA]</scope>
    <source>
        <strain evidence="1">cv. IRGC 101232</strain>
    </source>
</reference>
<accession>J3M9D0</accession>
<evidence type="ECO:0000313" key="2">
    <source>
        <dbReference type="Proteomes" id="UP000006038"/>
    </source>
</evidence>
<dbReference type="Gramene" id="OB05G32040.1">
    <property type="protein sequence ID" value="OB05G32040.1"/>
    <property type="gene ID" value="OB05G32040"/>
</dbReference>
<dbReference type="AlphaFoldDB" id="J3M9D0"/>
<evidence type="ECO:0000313" key="1">
    <source>
        <dbReference type="EnsemblPlants" id="OB05G32040.1"/>
    </source>
</evidence>
<name>J3M9D0_ORYBR</name>